<dbReference type="InterPro" id="IPR011009">
    <property type="entry name" value="Kinase-like_dom_sf"/>
</dbReference>
<dbReference type="PANTHER" id="PTHR21310">
    <property type="entry name" value="AMINOGLYCOSIDE PHOSPHOTRANSFERASE-RELATED-RELATED"/>
    <property type="match status" value="1"/>
</dbReference>
<dbReference type="CDD" id="cd05120">
    <property type="entry name" value="APH_ChoK_like"/>
    <property type="match status" value="1"/>
</dbReference>
<evidence type="ECO:0000313" key="2">
    <source>
        <dbReference type="EMBL" id="OAA53452.1"/>
    </source>
</evidence>
<name>A0A167LSM6_9HYPO</name>
<dbReference type="GO" id="GO:0005524">
    <property type="term" value="F:ATP binding"/>
    <property type="evidence" value="ECO:0007669"/>
    <property type="project" value="InterPro"/>
</dbReference>
<evidence type="ECO:0000259" key="1">
    <source>
        <dbReference type="PROSITE" id="PS50011"/>
    </source>
</evidence>
<dbReference type="SUPFAM" id="SSF56112">
    <property type="entry name" value="Protein kinase-like (PK-like)"/>
    <property type="match status" value="1"/>
</dbReference>
<accession>A0A167LSM6</accession>
<keyword evidence="2" id="KW-0808">Transferase</keyword>
<dbReference type="Proteomes" id="UP000076874">
    <property type="component" value="Unassembled WGS sequence"/>
</dbReference>
<comment type="caution">
    <text evidence="2">The sequence shown here is derived from an EMBL/GenBank/DDBJ whole genome shotgun (WGS) entry which is preliminary data.</text>
</comment>
<keyword evidence="3" id="KW-1185">Reference proteome</keyword>
<proteinExistence type="predicted"/>
<dbReference type="PROSITE" id="PS50011">
    <property type="entry name" value="PROTEIN_KINASE_DOM"/>
    <property type="match status" value="1"/>
</dbReference>
<dbReference type="Pfam" id="PF01636">
    <property type="entry name" value="APH"/>
    <property type="match status" value="1"/>
</dbReference>
<gene>
    <name evidence="2" type="ORF">SPI_09380</name>
</gene>
<sequence length="294" mass="33088">MDQSITLTPGKGTSSFAMLPLSFRLRMGRKFFKYLTPTVVQVSPHRIIKGPCHPSELEAMLYVKAHTTIPVPKVYRTHTTPKGNLYIEMEYVEGTSLAELWMKEGLSDDEKKSILADIQNAVAQLRSLPPPRDDIVTSASTTGSIWDARIGPDVVGPFESHGAFHSFLRGGVPLQHATGIFGAVVVEAHTKRYRTRFAHADLVPRNIIIHKGSVAAVVDWAFSGWFPEYWEFTKAHYGLFPRQDWYEALYEAMPRYDAELAAERVLWRLYEEPGIPRHVSGATKGTGVYFIPKK</sequence>
<evidence type="ECO:0000313" key="3">
    <source>
        <dbReference type="Proteomes" id="UP000076874"/>
    </source>
</evidence>
<dbReference type="InterPro" id="IPR002575">
    <property type="entry name" value="Aminoglycoside_PTrfase"/>
</dbReference>
<dbReference type="AlphaFoldDB" id="A0A167LSM6"/>
<dbReference type="EMBL" id="AZHD01000029">
    <property type="protein sequence ID" value="OAA53452.1"/>
    <property type="molecule type" value="Genomic_DNA"/>
</dbReference>
<keyword evidence="2" id="KW-0418">Kinase</keyword>
<dbReference type="Gene3D" id="3.90.1200.10">
    <property type="match status" value="1"/>
</dbReference>
<dbReference type="OrthoDB" id="4870412at2759"/>
<organism evidence="2 3">
    <name type="scientific">Niveomyces insectorum RCEF 264</name>
    <dbReference type="NCBI Taxonomy" id="1081102"/>
    <lineage>
        <taxon>Eukaryota</taxon>
        <taxon>Fungi</taxon>
        <taxon>Dikarya</taxon>
        <taxon>Ascomycota</taxon>
        <taxon>Pezizomycotina</taxon>
        <taxon>Sordariomycetes</taxon>
        <taxon>Hypocreomycetidae</taxon>
        <taxon>Hypocreales</taxon>
        <taxon>Cordycipitaceae</taxon>
        <taxon>Niveomyces</taxon>
    </lineage>
</organism>
<protein>
    <submittedName>
        <fullName evidence="2">Protein kinase-like domain protein</fullName>
    </submittedName>
</protein>
<dbReference type="PANTHER" id="PTHR21310:SF58">
    <property type="entry name" value="AMINOGLYCOSIDE PHOSPHOTRANSFERASE DOMAIN-CONTAINING PROTEIN"/>
    <property type="match status" value="1"/>
</dbReference>
<dbReference type="InterPro" id="IPR000719">
    <property type="entry name" value="Prot_kinase_dom"/>
</dbReference>
<dbReference type="GO" id="GO:0004672">
    <property type="term" value="F:protein kinase activity"/>
    <property type="evidence" value="ECO:0007669"/>
    <property type="project" value="InterPro"/>
</dbReference>
<reference evidence="2 3" key="1">
    <citation type="journal article" date="2016" name="Genome Biol. Evol.">
        <title>Divergent and convergent evolution of fungal pathogenicity.</title>
        <authorList>
            <person name="Shang Y."/>
            <person name="Xiao G."/>
            <person name="Zheng P."/>
            <person name="Cen K."/>
            <person name="Zhan S."/>
            <person name="Wang C."/>
        </authorList>
    </citation>
    <scope>NUCLEOTIDE SEQUENCE [LARGE SCALE GENOMIC DNA]</scope>
    <source>
        <strain evidence="2 3">RCEF 264</strain>
    </source>
</reference>
<feature type="domain" description="Protein kinase" evidence="1">
    <location>
        <begin position="5"/>
        <end position="294"/>
    </location>
</feature>
<dbReference type="STRING" id="1081102.A0A167LSM6"/>
<dbReference type="InterPro" id="IPR051678">
    <property type="entry name" value="AGP_Transferase"/>
</dbReference>